<dbReference type="OrthoDB" id="667553at2"/>
<dbReference type="SUPFAM" id="SSF51206">
    <property type="entry name" value="cAMP-binding domain-like"/>
    <property type="match status" value="1"/>
</dbReference>
<dbReference type="KEGG" id="dfe:Dfer_1763"/>
<dbReference type="PROSITE" id="PS50042">
    <property type="entry name" value="CNMP_BINDING_3"/>
    <property type="match status" value="1"/>
</dbReference>
<dbReference type="InterPro" id="IPR014710">
    <property type="entry name" value="RmlC-like_jellyroll"/>
</dbReference>
<reference evidence="2 3" key="1">
    <citation type="journal article" date="2009" name="Stand. Genomic Sci.">
        <title>Complete genome sequence of Dyadobacter fermentans type strain (NS114).</title>
        <authorList>
            <person name="Lang E."/>
            <person name="Lapidus A."/>
            <person name="Chertkov O."/>
            <person name="Brettin T."/>
            <person name="Detter J.C."/>
            <person name="Han C."/>
            <person name="Copeland A."/>
            <person name="Glavina Del Rio T."/>
            <person name="Nolan M."/>
            <person name="Chen F."/>
            <person name="Lucas S."/>
            <person name="Tice H."/>
            <person name="Cheng J.F."/>
            <person name="Land M."/>
            <person name="Hauser L."/>
            <person name="Chang Y.J."/>
            <person name="Jeffries C.D."/>
            <person name="Kopitz M."/>
            <person name="Bruce D."/>
            <person name="Goodwin L."/>
            <person name="Pitluck S."/>
            <person name="Ovchinnikova G."/>
            <person name="Pati A."/>
            <person name="Ivanova N."/>
            <person name="Mavrommatis K."/>
            <person name="Chen A."/>
            <person name="Palaniappan K."/>
            <person name="Chain P."/>
            <person name="Bristow J."/>
            <person name="Eisen J.A."/>
            <person name="Markowitz V."/>
            <person name="Hugenholtz P."/>
            <person name="Goker M."/>
            <person name="Rohde M."/>
            <person name="Kyrpides N.C."/>
            <person name="Klenk H.P."/>
        </authorList>
    </citation>
    <scope>NUCLEOTIDE SEQUENCE [LARGE SCALE GENOMIC DNA]</scope>
    <source>
        <strain evidence="3">ATCC 700827 / DSM 18053 / CIP 107007 / KCTC 52180 / NS114</strain>
    </source>
</reference>
<evidence type="ECO:0000313" key="2">
    <source>
        <dbReference type="EMBL" id="ACT93004.1"/>
    </source>
</evidence>
<dbReference type="Gene3D" id="2.60.120.10">
    <property type="entry name" value="Jelly Rolls"/>
    <property type="match status" value="1"/>
</dbReference>
<dbReference type="eggNOG" id="COG0664">
    <property type="taxonomic scope" value="Bacteria"/>
</dbReference>
<evidence type="ECO:0000259" key="1">
    <source>
        <dbReference type="PROSITE" id="PS50042"/>
    </source>
</evidence>
<dbReference type="SMART" id="SM00100">
    <property type="entry name" value="cNMP"/>
    <property type="match status" value="1"/>
</dbReference>
<dbReference type="Pfam" id="PF00027">
    <property type="entry name" value="cNMP_binding"/>
    <property type="match status" value="1"/>
</dbReference>
<dbReference type="STRING" id="471854.Dfer_1763"/>
<proteinExistence type="predicted"/>
<keyword evidence="3" id="KW-1185">Reference proteome</keyword>
<dbReference type="HOGENOM" id="CLU_075053_9_2_10"/>
<feature type="domain" description="Cyclic nucleotide-binding" evidence="1">
    <location>
        <begin position="13"/>
        <end position="114"/>
    </location>
</feature>
<gene>
    <name evidence="2" type="ordered locus">Dfer_1763</name>
</gene>
<dbReference type="Proteomes" id="UP000002011">
    <property type="component" value="Chromosome"/>
</dbReference>
<evidence type="ECO:0000313" key="3">
    <source>
        <dbReference type="Proteomes" id="UP000002011"/>
    </source>
</evidence>
<dbReference type="AlphaFoldDB" id="C6VTR1"/>
<dbReference type="EMBL" id="CP001619">
    <property type="protein sequence ID" value="ACT93004.1"/>
    <property type="molecule type" value="Genomic_DNA"/>
</dbReference>
<accession>C6VTR1</accession>
<sequence>MTDQHLLFQTLRLRHEFPASEFEKFLPLFHARVLEKNEMLFQEGHVVKTLSFVMQGALRQFQRTPEGIERNIFFAEEGWWGGEMDSFINQVPSTMSMQALEDCELLTLDRERWEYATRNFPDYALYQIKNRGRTVAWLKNLLSNMITDTPDEKYRRVLKENPHWMNRFSQYHIASYLGITPETLSRIRKRNMHL</sequence>
<dbReference type="InterPro" id="IPR000595">
    <property type="entry name" value="cNMP-bd_dom"/>
</dbReference>
<dbReference type="InterPro" id="IPR018490">
    <property type="entry name" value="cNMP-bd_dom_sf"/>
</dbReference>
<protein>
    <submittedName>
        <fullName evidence="2">Putative transcriptional regulator, Crp/Fnr family</fullName>
    </submittedName>
</protein>
<organism evidence="2 3">
    <name type="scientific">Dyadobacter fermentans (strain ATCC 700827 / DSM 18053 / CIP 107007 / KCTC 52180 / NS114)</name>
    <dbReference type="NCBI Taxonomy" id="471854"/>
    <lineage>
        <taxon>Bacteria</taxon>
        <taxon>Pseudomonadati</taxon>
        <taxon>Bacteroidota</taxon>
        <taxon>Cytophagia</taxon>
        <taxon>Cytophagales</taxon>
        <taxon>Spirosomataceae</taxon>
        <taxon>Dyadobacter</taxon>
    </lineage>
</organism>
<dbReference type="CDD" id="cd00038">
    <property type="entry name" value="CAP_ED"/>
    <property type="match status" value="1"/>
</dbReference>
<name>C6VTR1_DYAFD</name>